<evidence type="ECO:0000259" key="1">
    <source>
        <dbReference type="SMART" id="SM00860"/>
    </source>
</evidence>
<organism evidence="2 3">
    <name type="scientific">Blastomonas fulva</name>
    <dbReference type="NCBI Taxonomy" id="1550728"/>
    <lineage>
        <taxon>Bacteria</taxon>
        <taxon>Pseudomonadati</taxon>
        <taxon>Pseudomonadota</taxon>
        <taxon>Alphaproteobacteria</taxon>
        <taxon>Sphingomonadales</taxon>
        <taxon>Sphingomonadaceae</taxon>
        <taxon>Blastomonas</taxon>
    </lineage>
</organism>
<sequence>MDRTRRNLLIGGLAVGMLALGGLLREAFGTRRHNRRIMTEMTDIPERPAGNPKPMLEEDIAPVLARLDAWFAANLPLPQHGFNPPATEAQIDEIEQLMGLKLPQSYRDLYRWHDGENDAISGHIYGLPLLPLHQVMAEHQSWQDALEGIDGDAYAIPGGSWPEGAVDPAYINLRWLPLTGDGGGNSIGLDFDPWPAGRVGQVIIFGRDEEVKVVLAQSLGQFLEWIAGLLESGNFELVPIEGEEPLHSFQLKEPSIEHFHDAARALLGAPDPYV</sequence>
<feature type="domain" description="Knr4/Smi1-like" evidence="1">
    <location>
        <begin position="85"/>
        <end position="228"/>
    </location>
</feature>
<dbReference type="GeneID" id="303486730"/>
<evidence type="ECO:0000313" key="2">
    <source>
        <dbReference type="EMBL" id="ASR52467.1"/>
    </source>
</evidence>
<reference evidence="2 3" key="1">
    <citation type="submission" date="2017-03" db="EMBL/GenBank/DDBJ databases">
        <title>Complete genome sequence of Blastomonas fulva degrading microcsystin LR.</title>
        <authorList>
            <person name="Lee H.-g."/>
            <person name="Jin L."/>
            <person name="oh H.-M."/>
        </authorList>
    </citation>
    <scope>NUCLEOTIDE SEQUENCE [LARGE SCALE GENOMIC DNA]</scope>
    <source>
        <strain evidence="2 3">T2</strain>
    </source>
</reference>
<dbReference type="SUPFAM" id="SSF160631">
    <property type="entry name" value="SMI1/KNR4-like"/>
    <property type="match status" value="1"/>
</dbReference>
<name>A0ABN5B5X2_9SPHN</name>
<dbReference type="RefSeq" id="WP_117352738.1">
    <property type="nucleotide sequence ID" value="NZ_CP020083.1"/>
</dbReference>
<dbReference type="PANTHER" id="PTHR47432">
    <property type="entry name" value="CELL WALL ASSEMBLY REGULATOR SMI1"/>
    <property type="match status" value="1"/>
</dbReference>
<gene>
    <name evidence="2" type="ORF">B5J99_14190</name>
</gene>
<dbReference type="InterPro" id="IPR051873">
    <property type="entry name" value="KNR4/SMI1_regulator"/>
</dbReference>
<dbReference type="EMBL" id="CP020083">
    <property type="protein sequence ID" value="ASR52467.1"/>
    <property type="molecule type" value="Genomic_DNA"/>
</dbReference>
<dbReference type="Proteomes" id="UP000258016">
    <property type="component" value="Chromosome"/>
</dbReference>
<accession>A0ABN5B5X2</accession>
<keyword evidence="3" id="KW-1185">Reference proteome</keyword>
<dbReference type="Pfam" id="PF09346">
    <property type="entry name" value="SMI1_KNR4"/>
    <property type="match status" value="1"/>
</dbReference>
<protein>
    <recommendedName>
        <fullName evidence="1">Knr4/Smi1-like domain-containing protein</fullName>
    </recommendedName>
</protein>
<dbReference type="Gene3D" id="3.40.1580.10">
    <property type="entry name" value="SMI1/KNR4-like"/>
    <property type="match status" value="1"/>
</dbReference>
<dbReference type="PANTHER" id="PTHR47432:SF1">
    <property type="entry name" value="CELL WALL ASSEMBLY REGULATOR SMI1"/>
    <property type="match status" value="1"/>
</dbReference>
<proteinExistence type="predicted"/>
<dbReference type="InterPro" id="IPR037883">
    <property type="entry name" value="Knr4/Smi1-like_sf"/>
</dbReference>
<evidence type="ECO:0000313" key="3">
    <source>
        <dbReference type="Proteomes" id="UP000258016"/>
    </source>
</evidence>
<dbReference type="SMART" id="SM00860">
    <property type="entry name" value="SMI1_KNR4"/>
    <property type="match status" value="1"/>
</dbReference>
<dbReference type="InterPro" id="IPR018958">
    <property type="entry name" value="Knr4/Smi1-like_dom"/>
</dbReference>